<sequence length="410" mass="46705">MCCFNCGQSGHSFSKCTAYRDPENIKRNRELFMSNKLNRSNLDVRLHDSEASRKFRLLMMSTLKPGHPSEELRNALGLSIQHTRSESQGPDSVSSTVGEGGQLCTQMEEGELSENASFVVAPAEEPSYLRRMLIWGYPPGWISREDPIAKIRQRLVSDNSWNTAQTLEGFDIEAARSGPRQDRDQNRQKETPGPSIRLEPASEDLPIKRWVDYQTGLFDSSKLEPFDVLRRTPLQFRPERRSTPPGRDQQPDNVAEQRRRLWDDLIRKHRQAQTGPRSERVLTGWNRPSPYAHWASQPGSPPQYSWETRVGSDCPNRVGSPWSSYRVDDGTRTRSNCETERSLDANFSFSPSWHQPYMDGTWNHSISSTFPPPHLQPPMPPSLPPPPLPPPPPEEEDSEVDMETSSDDEL</sequence>
<proteinExistence type="predicted"/>
<accession>A0ACD0P1M7</accession>
<gene>
    <name evidence="1" type="ORF">IE53DRAFT_29610</name>
</gene>
<dbReference type="EMBL" id="KZ819808">
    <property type="protein sequence ID" value="PWN51922.1"/>
    <property type="molecule type" value="Genomic_DNA"/>
</dbReference>
<name>A0ACD0P1M7_9BASI</name>
<evidence type="ECO:0000313" key="1">
    <source>
        <dbReference type="EMBL" id="PWN51922.1"/>
    </source>
</evidence>
<keyword evidence="2" id="KW-1185">Reference proteome</keyword>
<protein>
    <submittedName>
        <fullName evidence="1">Uncharacterized protein</fullName>
    </submittedName>
</protein>
<reference evidence="1 2" key="1">
    <citation type="journal article" date="2018" name="Mol. Biol. Evol.">
        <title>Broad Genomic Sampling Reveals a Smut Pathogenic Ancestry of the Fungal Clade Ustilaginomycotina.</title>
        <authorList>
            <person name="Kijpornyongpan T."/>
            <person name="Mondo S.J."/>
            <person name="Barry K."/>
            <person name="Sandor L."/>
            <person name="Lee J."/>
            <person name="Lipzen A."/>
            <person name="Pangilinan J."/>
            <person name="LaButti K."/>
            <person name="Hainaut M."/>
            <person name="Henrissat B."/>
            <person name="Grigoriev I.V."/>
            <person name="Spatafora J.W."/>
            <person name="Aime M.C."/>
        </authorList>
    </citation>
    <scope>NUCLEOTIDE SEQUENCE [LARGE SCALE GENOMIC DNA]</scope>
    <source>
        <strain evidence="1 2">SA 807</strain>
    </source>
</reference>
<dbReference type="Proteomes" id="UP000245626">
    <property type="component" value="Unassembled WGS sequence"/>
</dbReference>
<organism evidence="1 2">
    <name type="scientific">Violaceomyces palustris</name>
    <dbReference type="NCBI Taxonomy" id="1673888"/>
    <lineage>
        <taxon>Eukaryota</taxon>
        <taxon>Fungi</taxon>
        <taxon>Dikarya</taxon>
        <taxon>Basidiomycota</taxon>
        <taxon>Ustilaginomycotina</taxon>
        <taxon>Ustilaginomycetes</taxon>
        <taxon>Violaceomycetales</taxon>
        <taxon>Violaceomycetaceae</taxon>
        <taxon>Violaceomyces</taxon>
    </lineage>
</organism>
<evidence type="ECO:0000313" key="2">
    <source>
        <dbReference type="Proteomes" id="UP000245626"/>
    </source>
</evidence>